<dbReference type="RefSeq" id="WP_130505082.1">
    <property type="nucleotide sequence ID" value="NZ_SHLC01000001.1"/>
</dbReference>
<accession>A0A4Q8AJE3</accession>
<dbReference type="AlphaFoldDB" id="A0A4Q8AJE3"/>
<organism evidence="1 2">
    <name type="scientific">Microterricola gilva</name>
    <dbReference type="NCBI Taxonomy" id="393267"/>
    <lineage>
        <taxon>Bacteria</taxon>
        <taxon>Bacillati</taxon>
        <taxon>Actinomycetota</taxon>
        <taxon>Actinomycetes</taxon>
        <taxon>Micrococcales</taxon>
        <taxon>Microbacteriaceae</taxon>
        <taxon>Microterricola</taxon>
    </lineage>
</organism>
<dbReference type="Proteomes" id="UP000291483">
    <property type="component" value="Unassembled WGS sequence"/>
</dbReference>
<protein>
    <recommendedName>
        <fullName evidence="3">Tail protein</fullName>
    </recommendedName>
</protein>
<evidence type="ECO:0000313" key="2">
    <source>
        <dbReference type="Proteomes" id="UP000291483"/>
    </source>
</evidence>
<dbReference type="OrthoDB" id="5165480at2"/>
<proteinExistence type="predicted"/>
<evidence type="ECO:0008006" key="3">
    <source>
        <dbReference type="Google" id="ProtNLM"/>
    </source>
</evidence>
<sequence length="567" mass="60459">MTISTHDYAATLLVGAGHALSPRGGRVTMDEGWSPHVQAELTIPIPAQTVQELIDPRQPRRVKISCAANYTPAQSRVFDLGLRDRQIDHEAGEMTLSLASDEALLQDDVWLATAPNTAALAYQSSLRSIINNVVLSRIGAALQPGAADSSFYVLTDSTNLFTNPTAQIDTTDTTSQGLTNLVRQTGVVPGSHGTGFRLNGAAATGDSAMMIGGDSGALRNGMQAGKTYTVSGIFMISAAMAGTAVAQARRIVAYTRVGSGSYVTTSSAQAPNAAGNTRLSVTFTVPPGATEAFVRFYHGHASTASCYWIDLRLSEGTETAYFDGDTADTADYGYNWTGAAGKSTATRTALVDRSPELLNWKPGESAWDFVQPLFQAAALRLFCDEARKWWLVDGSYIASGQTQLSTAKNLTKAVDQISRDDDDWFDAALFIYRWRDSTGAAQEAIDWYAEPGRSRVRTFILERAYPGPGAARYAVKRAAGRGRTLDVSAVSQYAVKPTQPVTVTLPATPIQTGVVASVAWDLATDEMAVKTRGLTDTPPTAWIFLPAGTSWLASPPGGSWLSETIGA</sequence>
<evidence type="ECO:0000313" key="1">
    <source>
        <dbReference type="EMBL" id="RZU64610.1"/>
    </source>
</evidence>
<dbReference type="Gene3D" id="2.60.120.260">
    <property type="entry name" value="Galactose-binding domain-like"/>
    <property type="match status" value="1"/>
</dbReference>
<dbReference type="EMBL" id="SHLC01000001">
    <property type="protein sequence ID" value="RZU64610.1"/>
    <property type="molecule type" value="Genomic_DNA"/>
</dbReference>
<gene>
    <name evidence="1" type="ORF">EV379_0913</name>
</gene>
<comment type="caution">
    <text evidence="1">The sequence shown here is derived from an EMBL/GenBank/DDBJ whole genome shotgun (WGS) entry which is preliminary data.</text>
</comment>
<keyword evidence="2" id="KW-1185">Reference proteome</keyword>
<reference evidence="1 2" key="1">
    <citation type="submission" date="2019-02" db="EMBL/GenBank/DDBJ databases">
        <title>Sequencing the genomes of 1000 actinobacteria strains.</title>
        <authorList>
            <person name="Klenk H.-P."/>
        </authorList>
    </citation>
    <scope>NUCLEOTIDE SEQUENCE [LARGE SCALE GENOMIC DNA]</scope>
    <source>
        <strain evidence="1 2">DSM 18319</strain>
    </source>
</reference>
<name>A0A4Q8AJE3_9MICO</name>